<dbReference type="Gene3D" id="3.40.50.2300">
    <property type="match status" value="1"/>
</dbReference>
<gene>
    <name evidence="10" type="ORF">SAMN06295910_2437</name>
</gene>
<dbReference type="SMART" id="SM00387">
    <property type="entry name" value="HATPase_c"/>
    <property type="match status" value="1"/>
</dbReference>
<dbReference type="CDD" id="cd00156">
    <property type="entry name" value="REC"/>
    <property type="match status" value="1"/>
</dbReference>
<evidence type="ECO:0000256" key="7">
    <source>
        <dbReference type="ARBA" id="ARBA00022840"/>
    </source>
</evidence>
<evidence type="ECO:0000313" key="11">
    <source>
        <dbReference type="Proteomes" id="UP000192934"/>
    </source>
</evidence>
<dbReference type="GO" id="GO:0004673">
    <property type="term" value="F:protein histidine kinase activity"/>
    <property type="evidence" value="ECO:0007669"/>
    <property type="project" value="UniProtKB-EC"/>
</dbReference>
<dbReference type="SMART" id="SM00448">
    <property type="entry name" value="REC"/>
    <property type="match status" value="1"/>
</dbReference>
<evidence type="ECO:0000313" key="10">
    <source>
        <dbReference type="EMBL" id="SMF76285.1"/>
    </source>
</evidence>
<evidence type="ECO:0000256" key="3">
    <source>
        <dbReference type="ARBA" id="ARBA00022553"/>
    </source>
</evidence>
<keyword evidence="7" id="KW-0067">ATP-binding</keyword>
<evidence type="ECO:0000259" key="9">
    <source>
        <dbReference type="PROSITE" id="PS50110"/>
    </source>
</evidence>
<dbReference type="STRING" id="941907.SAMN06295910_2437"/>
<accession>A0A1X7GY32</accession>
<dbReference type="SUPFAM" id="SSF55874">
    <property type="entry name" value="ATPase domain of HSP90 chaperone/DNA topoisomerase II/histidine kinase"/>
    <property type="match status" value="1"/>
</dbReference>
<dbReference type="AlphaFoldDB" id="A0A1X7GY32"/>
<feature type="modified residue" description="4-aspartylphosphate" evidence="8">
    <location>
        <position position="56"/>
    </location>
</feature>
<organism evidence="10 11">
    <name type="scientific">Allosphingosinicella indica</name>
    <dbReference type="NCBI Taxonomy" id="941907"/>
    <lineage>
        <taxon>Bacteria</taxon>
        <taxon>Pseudomonadati</taxon>
        <taxon>Pseudomonadota</taxon>
        <taxon>Alphaproteobacteria</taxon>
        <taxon>Sphingomonadales</taxon>
        <taxon>Sphingomonadaceae</taxon>
        <taxon>Allosphingosinicella</taxon>
    </lineage>
</organism>
<dbReference type="InterPro" id="IPR001789">
    <property type="entry name" value="Sig_transdc_resp-reg_receiver"/>
</dbReference>
<keyword evidence="6 10" id="KW-0418">Kinase</keyword>
<protein>
    <recommendedName>
        <fullName evidence="2">histidine kinase</fullName>
        <ecNumber evidence="2">2.7.13.3</ecNumber>
    </recommendedName>
</protein>
<dbReference type="Pfam" id="PF07568">
    <property type="entry name" value="HisKA_2"/>
    <property type="match status" value="1"/>
</dbReference>
<evidence type="ECO:0000256" key="6">
    <source>
        <dbReference type="ARBA" id="ARBA00022777"/>
    </source>
</evidence>
<name>A0A1X7GY32_9SPHN</name>
<reference evidence="11" key="1">
    <citation type="submission" date="2017-04" db="EMBL/GenBank/DDBJ databases">
        <authorList>
            <person name="Varghese N."/>
            <person name="Submissions S."/>
        </authorList>
    </citation>
    <scope>NUCLEOTIDE SEQUENCE [LARGE SCALE GENOMIC DNA]</scope>
    <source>
        <strain evidence="11">Dd16</strain>
    </source>
</reference>
<dbReference type="Gene3D" id="3.30.450.20">
    <property type="entry name" value="PAS domain"/>
    <property type="match status" value="1"/>
</dbReference>
<evidence type="ECO:0000256" key="2">
    <source>
        <dbReference type="ARBA" id="ARBA00012438"/>
    </source>
</evidence>
<dbReference type="OrthoDB" id="7297573at2"/>
<evidence type="ECO:0000256" key="8">
    <source>
        <dbReference type="PROSITE-ProRule" id="PRU00169"/>
    </source>
</evidence>
<dbReference type="Pfam" id="PF00072">
    <property type="entry name" value="Response_reg"/>
    <property type="match status" value="1"/>
</dbReference>
<comment type="catalytic activity">
    <reaction evidence="1">
        <text>ATP + protein L-histidine = ADP + protein N-phospho-L-histidine.</text>
        <dbReference type="EC" id="2.7.13.3"/>
    </reaction>
</comment>
<dbReference type="SUPFAM" id="SSF52172">
    <property type="entry name" value="CheY-like"/>
    <property type="match status" value="1"/>
</dbReference>
<dbReference type="Pfam" id="PF13581">
    <property type="entry name" value="HATPase_c_2"/>
    <property type="match status" value="1"/>
</dbReference>
<dbReference type="GO" id="GO:0005524">
    <property type="term" value="F:ATP binding"/>
    <property type="evidence" value="ECO:0007669"/>
    <property type="project" value="UniProtKB-KW"/>
</dbReference>
<dbReference type="InterPro" id="IPR011495">
    <property type="entry name" value="Sig_transdc_His_kin_sub2_dim/P"/>
</dbReference>
<keyword evidence="4" id="KW-0808">Transferase</keyword>
<dbReference type="InterPro" id="IPR036890">
    <property type="entry name" value="HATPase_C_sf"/>
</dbReference>
<dbReference type="PROSITE" id="PS50110">
    <property type="entry name" value="RESPONSE_REGULATORY"/>
    <property type="match status" value="1"/>
</dbReference>
<feature type="domain" description="Response regulatory" evidence="9">
    <location>
        <begin position="7"/>
        <end position="121"/>
    </location>
</feature>
<dbReference type="InterPro" id="IPR003594">
    <property type="entry name" value="HATPase_dom"/>
</dbReference>
<keyword evidence="5" id="KW-0547">Nucleotide-binding</keyword>
<dbReference type="PANTHER" id="PTHR41523">
    <property type="entry name" value="TWO-COMPONENT SYSTEM SENSOR PROTEIN"/>
    <property type="match status" value="1"/>
</dbReference>
<sequence>MSEASARILYIDDDEGLRRLAERALSRRGYHVETAANGIEGVAKAEAGAFDLVAVDHYMPGQDGLTTLAQLGALPNPPSIVYVTGSDESSVAVAALKAGAVDYVVKGAGGEFFDLLARTFEQALGQRRLILAKDTAEAALRESNARLEALLREVNHRVANSLQIASAFVSMQAKALTDPAARAALEDTQRRIGAIALTHRSLYTSESVDTIEMDEYLAGLVRELERTWSTPQAPRKLALSAEKVALKTDRAVSVGIIVNELVSNACKYAYPAGTSGEVRIALARDNGDFLLTVEDDGCGLDPAAAAQGTGLGTKLIAAMAGSLRATLGYDPVPRGVRASLRAAAA</sequence>
<dbReference type="Gene3D" id="3.30.565.10">
    <property type="entry name" value="Histidine kinase-like ATPase, C-terminal domain"/>
    <property type="match status" value="1"/>
</dbReference>
<evidence type="ECO:0000256" key="1">
    <source>
        <dbReference type="ARBA" id="ARBA00000085"/>
    </source>
</evidence>
<dbReference type="InterPro" id="IPR011006">
    <property type="entry name" value="CheY-like_superfamily"/>
</dbReference>
<dbReference type="PANTHER" id="PTHR41523:SF8">
    <property type="entry name" value="ETHYLENE RESPONSE SENSOR PROTEIN"/>
    <property type="match status" value="1"/>
</dbReference>
<dbReference type="CDD" id="cd16936">
    <property type="entry name" value="HATPase_RsbW-like"/>
    <property type="match status" value="1"/>
</dbReference>
<keyword evidence="11" id="KW-1185">Reference proteome</keyword>
<dbReference type="EC" id="2.7.13.3" evidence="2"/>
<proteinExistence type="predicted"/>
<evidence type="ECO:0000256" key="4">
    <source>
        <dbReference type="ARBA" id="ARBA00022679"/>
    </source>
</evidence>
<dbReference type="EMBL" id="LT840185">
    <property type="protein sequence ID" value="SMF76285.1"/>
    <property type="molecule type" value="Genomic_DNA"/>
</dbReference>
<keyword evidence="3 8" id="KW-0597">Phosphoprotein</keyword>
<dbReference type="RefSeq" id="WP_085219007.1">
    <property type="nucleotide sequence ID" value="NZ_LT840185.1"/>
</dbReference>
<dbReference type="Proteomes" id="UP000192934">
    <property type="component" value="Chromosome I"/>
</dbReference>
<evidence type="ECO:0000256" key="5">
    <source>
        <dbReference type="ARBA" id="ARBA00022741"/>
    </source>
</evidence>
<dbReference type="GO" id="GO:0000160">
    <property type="term" value="P:phosphorelay signal transduction system"/>
    <property type="evidence" value="ECO:0007669"/>
    <property type="project" value="InterPro"/>
</dbReference>